<dbReference type="Pfam" id="PF04883">
    <property type="entry name" value="HK97-gp10_like"/>
    <property type="match status" value="1"/>
</dbReference>
<evidence type="ECO:0000313" key="1">
    <source>
        <dbReference type="EMBL" id="QJB02475.1"/>
    </source>
</evidence>
<dbReference type="EMBL" id="MT143786">
    <property type="protein sequence ID" value="QJB02475.1"/>
    <property type="molecule type" value="Genomic_DNA"/>
</dbReference>
<accession>A0A6M3MA63</accession>
<proteinExistence type="predicted"/>
<dbReference type="NCBIfam" id="TIGR01725">
    <property type="entry name" value="phge_HK97_gp10"/>
    <property type="match status" value="1"/>
</dbReference>
<dbReference type="AlphaFoldDB" id="A0A6M3MA63"/>
<organism evidence="1">
    <name type="scientific">viral metagenome</name>
    <dbReference type="NCBI Taxonomy" id="1070528"/>
    <lineage>
        <taxon>unclassified sequences</taxon>
        <taxon>metagenomes</taxon>
        <taxon>organismal metagenomes</taxon>
    </lineage>
</organism>
<dbReference type="InterPro" id="IPR010064">
    <property type="entry name" value="HK97-gp10_tail"/>
</dbReference>
<gene>
    <name evidence="1" type="ORF">MM171B01249_0005</name>
</gene>
<protein>
    <submittedName>
        <fullName evidence="1">Putative tail protein</fullName>
    </submittedName>
</protein>
<sequence length="138" mass="16237">MSLRFSLNWENLDNYRRYLASAMPKEFEESMDEALDKTADDARDRAKQLVPVDTRSLQKSIRKERYARPAGNIHYRGIRAGGYIVNPKTGRIVDYAAYVEYGTSRQRPQPYMRPALIWASRKIEGYFWKALSRRVRVE</sequence>
<reference evidence="1" key="1">
    <citation type="submission" date="2020-03" db="EMBL/GenBank/DDBJ databases">
        <title>The deep terrestrial virosphere.</title>
        <authorList>
            <person name="Holmfeldt K."/>
            <person name="Nilsson E."/>
            <person name="Simone D."/>
            <person name="Lopez-Fernandez M."/>
            <person name="Wu X."/>
            <person name="de Brujin I."/>
            <person name="Lundin D."/>
            <person name="Andersson A."/>
            <person name="Bertilsson S."/>
            <person name="Dopson M."/>
        </authorList>
    </citation>
    <scope>NUCLEOTIDE SEQUENCE</scope>
    <source>
        <strain evidence="1">MM171B01249</strain>
    </source>
</reference>
<name>A0A6M3MA63_9ZZZZ</name>